<keyword evidence="2" id="KW-1185">Reference proteome</keyword>
<gene>
    <name evidence="1" type="ORF">O6H91_23G020300</name>
</gene>
<name>A0ACC2A8R4_DIPCM</name>
<dbReference type="EMBL" id="CM055114">
    <property type="protein sequence ID" value="KAJ7513944.1"/>
    <property type="molecule type" value="Genomic_DNA"/>
</dbReference>
<protein>
    <submittedName>
        <fullName evidence="1">Uncharacterized protein</fullName>
    </submittedName>
</protein>
<proteinExistence type="predicted"/>
<organism evidence="1 2">
    <name type="scientific">Diphasiastrum complanatum</name>
    <name type="common">Issler's clubmoss</name>
    <name type="synonym">Lycopodium complanatum</name>
    <dbReference type="NCBI Taxonomy" id="34168"/>
    <lineage>
        <taxon>Eukaryota</taxon>
        <taxon>Viridiplantae</taxon>
        <taxon>Streptophyta</taxon>
        <taxon>Embryophyta</taxon>
        <taxon>Tracheophyta</taxon>
        <taxon>Lycopodiopsida</taxon>
        <taxon>Lycopodiales</taxon>
        <taxon>Lycopodiaceae</taxon>
        <taxon>Lycopodioideae</taxon>
        <taxon>Diphasiastrum</taxon>
    </lineage>
</organism>
<sequence>MVALCVVLSSFSSSCTPKLVNSGKYFTTAMIQRYNVLFQRITNSMSLRIGAGSGLPSKRVSCVRLVQPISITSKATNNAEEDAVRDVLTALSTIIDPDFGTDIVSCGFIKDLETDLSTGQVSFRLELTTPACPVKDMFEQQAKENVAAIKWVTKVNVTVSAQPSRPLVADGVPIGLQRVSNIIAVSSCKGGVGKSTVAVNLAYSLAGMGAKVGIFDADIYGPSLPTMVNPEQRVLQMVAETKSILPTEYLGVKLVSFGFADQGSAIMRGPMVSGVINQLLTTTEWGDLDYLVVDFPPGTGDIQLTLCQIVPLTAAVIVTTPQKLAFIDVAKGVRMFSKLKVPCVAVVENMCYFDADGKRYYPFGKGSGHQVVQQFGISHLFELPIRPELSAAGDNGIPEVVQNPQGEAANAFSSLGVCVVQQCAKLRQQVATAVTYEPSIRAIRVKIPGTQEEFFLHPATVRRNDRSAQSIDEWTGEQRLRYSDIPENIEPQIIRPLGNYAATITWPDGFNQIAPFDQLQALERLVDVPEPTNENIRPTTPILASKENTSEGQTSEHSGLTAAASLLTHAKALKAAKAT</sequence>
<accession>A0ACC2A8R4</accession>
<evidence type="ECO:0000313" key="2">
    <source>
        <dbReference type="Proteomes" id="UP001162992"/>
    </source>
</evidence>
<reference evidence="2" key="1">
    <citation type="journal article" date="2024" name="Proc. Natl. Acad. Sci. U.S.A.">
        <title>Extraordinary preservation of gene collinearity over three hundred million years revealed in homosporous lycophytes.</title>
        <authorList>
            <person name="Li C."/>
            <person name="Wickell D."/>
            <person name="Kuo L.Y."/>
            <person name="Chen X."/>
            <person name="Nie B."/>
            <person name="Liao X."/>
            <person name="Peng D."/>
            <person name="Ji J."/>
            <person name="Jenkins J."/>
            <person name="Williams M."/>
            <person name="Shu S."/>
            <person name="Plott C."/>
            <person name="Barry K."/>
            <person name="Rajasekar S."/>
            <person name="Grimwood J."/>
            <person name="Han X."/>
            <person name="Sun S."/>
            <person name="Hou Z."/>
            <person name="He W."/>
            <person name="Dai G."/>
            <person name="Sun C."/>
            <person name="Schmutz J."/>
            <person name="Leebens-Mack J.H."/>
            <person name="Li F.W."/>
            <person name="Wang L."/>
        </authorList>
    </citation>
    <scope>NUCLEOTIDE SEQUENCE [LARGE SCALE GENOMIC DNA]</scope>
    <source>
        <strain evidence="2">cv. PW_Plant_1</strain>
    </source>
</reference>
<evidence type="ECO:0000313" key="1">
    <source>
        <dbReference type="EMBL" id="KAJ7513944.1"/>
    </source>
</evidence>
<comment type="caution">
    <text evidence="1">The sequence shown here is derived from an EMBL/GenBank/DDBJ whole genome shotgun (WGS) entry which is preliminary data.</text>
</comment>
<dbReference type="Proteomes" id="UP001162992">
    <property type="component" value="Chromosome 23"/>
</dbReference>